<keyword evidence="2" id="KW-0732">Signal</keyword>
<dbReference type="PANTHER" id="PTHR11474:SF21">
    <property type="entry name" value="SHKT DOMAIN-CONTAINING PROTEIN"/>
    <property type="match status" value="1"/>
</dbReference>
<keyword evidence="1" id="KW-0479">Metal-binding</keyword>
<dbReference type="OrthoDB" id="6132182at2759"/>
<dbReference type="InterPro" id="IPR008922">
    <property type="entry name" value="Di-copper_centre_dom_sf"/>
</dbReference>
<evidence type="ECO:0000256" key="1">
    <source>
        <dbReference type="ARBA" id="ARBA00022723"/>
    </source>
</evidence>
<dbReference type="Proteomes" id="UP000050761">
    <property type="component" value="Unassembled WGS sequence"/>
</dbReference>
<feature type="domain" description="Tyrosinase copper-binding" evidence="3">
    <location>
        <begin position="157"/>
        <end position="267"/>
    </location>
</feature>
<dbReference type="SUPFAM" id="SSF48056">
    <property type="entry name" value="Di-copper centre-containing domain"/>
    <property type="match status" value="1"/>
</dbReference>
<evidence type="ECO:0000313" key="5">
    <source>
        <dbReference type="Proteomes" id="UP000050761"/>
    </source>
</evidence>
<evidence type="ECO:0000256" key="2">
    <source>
        <dbReference type="SAM" id="SignalP"/>
    </source>
</evidence>
<sequence>MRLLLLLGFALRTVDSQGACSNAPSAALRVICGQINAWAALAKTVAPISKASVQSPGASAGGSFAVAALATSATATTAYECMDIACLCGFFGGSLPGLEQLFEPEEFANISGTGGSNCVLRNGQRLQKGIRKEYRVMTDAERNRYHSAMWTIKRNGDYDQLSRIHSSFQTSPGAHSGPAFLPWHREFIKRLEIALRRVDPTVSLPYWDSTLESTIPVSTWSSLFTNELMGRANPDGSIATGAFRGWLTVDQSRVFRRNLSQTGAPLQESDITSVWNTGDFRQVLASTAPDQSRSARETQYPQNIPSCFSQAHYGGNTMQPFFPMVNTDGLSNQYTGKWAEFFNW</sequence>
<evidence type="ECO:0000259" key="3">
    <source>
        <dbReference type="Pfam" id="PF00264"/>
    </source>
</evidence>
<gene>
    <name evidence="4" type="ORF">HPBE_LOCUS14379</name>
</gene>
<dbReference type="GO" id="GO:0016491">
    <property type="term" value="F:oxidoreductase activity"/>
    <property type="evidence" value="ECO:0007669"/>
    <property type="project" value="InterPro"/>
</dbReference>
<name>A0A3P8AVD9_HELPZ</name>
<protein>
    <submittedName>
        <fullName evidence="6">Tyrosinase_Cu-bd domain-containing protein</fullName>
    </submittedName>
</protein>
<dbReference type="Pfam" id="PF00264">
    <property type="entry name" value="Tyrosinase"/>
    <property type="match status" value="1"/>
</dbReference>
<reference evidence="4 5" key="1">
    <citation type="submission" date="2018-11" db="EMBL/GenBank/DDBJ databases">
        <authorList>
            <consortium name="Pathogen Informatics"/>
        </authorList>
    </citation>
    <scope>NUCLEOTIDE SEQUENCE [LARGE SCALE GENOMIC DNA]</scope>
</reference>
<reference evidence="6" key="2">
    <citation type="submission" date="2019-09" db="UniProtKB">
        <authorList>
            <consortium name="WormBaseParasite"/>
        </authorList>
    </citation>
    <scope>IDENTIFICATION</scope>
</reference>
<dbReference type="PANTHER" id="PTHR11474">
    <property type="entry name" value="TYROSINASE FAMILY MEMBER"/>
    <property type="match status" value="1"/>
</dbReference>
<feature type="chain" id="PRO_5044596633" evidence="2">
    <location>
        <begin position="17"/>
        <end position="344"/>
    </location>
</feature>
<dbReference type="AlphaFoldDB" id="A0A3P8AVD9"/>
<dbReference type="Gene3D" id="1.10.1280.10">
    <property type="entry name" value="Di-copper center containing domain from catechol oxidase"/>
    <property type="match status" value="1"/>
</dbReference>
<organism evidence="4">
    <name type="scientific">Heligmosomoides polygyrus</name>
    <name type="common">Parasitic roundworm</name>
    <dbReference type="NCBI Taxonomy" id="6339"/>
    <lineage>
        <taxon>Eukaryota</taxon>
        <taxon>Metazoa</taxon>
        <taxon>Ecdysozoa</taxon>
        <taxon>Nematoda</taxon>
        <taxon>Chromadorea</taxon>
        <taxon>Rhabditida</taxon>
        <taxon>Rhabditina</taxon>
        <taxon>Rhabditomorpha</taxon>
        <taxon>Strongyloidea</taxon>
        <taxon>Heligmosomidae</taxon>
        <taxon>Heligmosomoides</taxon>
    </lineage>
</organism>
<evidence type="ECO:0000313" key="4">
    <source>
        <dbReference type="EMBL" id="VDO99454.1"/>
    </source>
</evidence>
<accession>A0A3P8AVD9</accession>
<keyword evidence="5" id="KW-1185">Reference proteome</keyword>
<dbReference type="GO" id="GO:0046872">
    <property type="term" value="F:metal ion binding"/>
    <property type="evidence" value="ECO:0007669"/>
    <property type="project" value="UniProtKB-KW"/>
</dbReference>
<feature type="signal peptide" evidence="2">
    <location>
        <begin position="1"/>
        <end position="16"/>
    </location>
</feature>
<dbReference type="WBParaSite" id="HPBE_0001437801-mRNA-1">
    <property type="protein sequence ID" value="HPBE_0001437801-mRNA-1"/>
    <property type="gene ID" value="HPBE_0001437801"/>
</dbReference>
<evidence type="ECO:0000313" key="6">
    <source>
        <dbReference type="WBParaSite" id="HPBE_0001437801-mRNA-1"/>
    </source>
</evidence>
<dbReference type="EMBL" id="UZAH01028336">
    <property type="protein sequence ID" value="VDO99454.1"/>
    <property type="molecule type" value="Genomic_DNA"/>
</dbReference>
<proteinExistence type="predicted"/>
<dbReference type="InterPro" id="IPR050316">
    <property type="entry name" value="Tyrosinase/Hemocyanin"/>
</dbReference>
<dbReference type="InterPro" id="IPR002227">
    <property type="entry name" value="Tyrosinase_Cu-bd"/>
</dbReference>